<dbReference type="EMBL" id="BNCQ01000032">
    <property type="protein sequence ID" value="GIM09684.1"/>
    <property type="molecule type" value="Genomic_DNA"/>
</dbReference>
<protein>
    <submittedName>
        <fullName evidence="2">Uncharacterized protein</fullName>
    </submittedName>
</protein>
<dbReference type="Proteomes" id="UP000722791">
    <property type="component" value="Unassembled WGS sequence"/>
</dbReference>
<evidence type="ECO:0000313" key="2">
    <source>
        <dbReference type="EMBL" id="GIM09684.1"/>
    </source>
</evidence>
<evidence type="ECO:0000256" key="1">
    <source>
        <dbReference type="SAM" id="MobiDB-lite"/>
    </source>
</evidence>
<feature type="region of interest" description="Disordered" evidence="1">
    <location>
        <begin position="74"/>
        <end position="126"/>
    </location>
</feature>
<feature type="non-terminal residue" evidence="2">
    <location>
        <position position="126"/>
    </location>
</feature>
<feature type="non-terminal residue" evidence="2">
    <location>
        <position position="1"/>
    </location>
</feature>
<sequence length="126" mass="14317">LEQIPSFLDNYPRHPPERRATSSHVWPLNPFFEHPACGSTRSVSRHRTSTQDLALSVARARFTPEQKPCLRRWLSPGAEAQPQPPRAYHGAPPGDNRLHLYLCPEQRSQGQPHQQHLIPCQHPAAN</sequence>
<reference evidence="2" key="1">
    <citation type="journal article" date="2021" name="Proc. Natl. Acad. Sci. U.S.A.">
        <title>Three genomes in the algal genus Volvox reveal the fate of a haploid sex-determining region after a transition to homothallism.</title>
        <authorList>
            <person name="Yamamoto K."/>
            <person name="Hamaji T."/>
            <person name="Kawai-Toyooka H."/>
            <person name="Matsuzaki R."/>
            <person name="Takahashi F."/>
            <person name="Nishimura Y."/>
            <person name="Kawachi M."/>
            <person name="Noguchi H."/>
            <person name="Minakuchi Y."/>
            <person name="Umen J.G."/>
            <person name="Toyoda A."/>
            <person name="Nozaki H."/>
        </authorList>
    </citation>
    <scope>NUCLEOTIDE SEQUENCE</scope>
    <source>
        <strain evidence="2">NIES-3785</strain>
    </source>
</reference>
<proteinExistence type="predicted"/>
<organism evidence="2 3">
    <name type="scientific">Volvox reticuliferus</name>
    <dbReference type="NCBI Taxonomy" id="1737510"/>
    <lineage>
        <taxon>Eukaryota</taxon>
        <taxon>Viridiplantae</taxon>
        <taxon>Chlorophyta</taxon>
        <taxon>core chlorophytes</taxon>
        <taxon>Chlorophyceae</taxon>
        <taxon>CS clade</taxon>
        <taxon>Chlamydomonadales</taxon>
        <taxon>Volvocaceae</taxon>
        <taxon>Volvox</taxon>
    </lineage>
</organism>
<name>A0A8J4GKE0_9CHLO</name>
<gene>
    <name evidence="2" type="ORF">Vretimale_13524</name>
</gene>
<accession>A0A8J4GKE0</accession>
<feature type="compositionally biased region" description="Basic and acidic residues" evidence="1">
    <location>
        <begin position="11"/>
        <end position="20"/>
    </location>
</feature>
<feature type="region of interest" description="Disordered" evidence="1">
    <location>
        <begin position="1"/>
        <end position="22"/>
    </location>
</feature>
<comment type="caution">
    <text evidence="2">The sequence shown here is derived from an EMBL/GenBank/DDBJ whole genome shotgun (WGS) entry which is preliminary data.</text>
</comment>
<evidence type="ECO:0000313" key="3">
    <source>
        <dbReference type="Proteomes" id="UP000722791"/>
    </source>
</evidence>
<dbReference type="AlphaFoldDB" id="A0A8J4GKE0"/>